<protein>
    <submittedName>
        <fullName evidence="2">Uncharacterized protein</fullName>
    </submittedName>
</protein>
<dbReference type="AlphaFoldDB" id="G1XGY3"/>
<feature type="compositionally biased region" description="Polar residues" evidence="1">
    <location>
        <begin position="286"/>
        <end position="298"/>
    </location>
</feature>
<reference evidence="2 3" key="1">
    <citation type="journal article" date="2011" name="PLoS Pathog.">
        <title>Genomic and proteomic analyses of the fungus Arthrobotrys oligospora provide insights into nematode-trap formation.</title>
        <authorList>
            <person name="Yang J."/>
            <person name="Wang L."/>
            <person name="Ji X."/>
            <person name="Feng Y."/>
            <person name="Li X."/>
            <person name="Zou C."/>
            <person name="Xu J."/>
            <person name="Ren Y."/>
            <person name="Mi Q."/>
            <person name="Wu J."/>
            <person name="Liu S."/>
            <person name="Liu Y."/>
            <person name="Huang X."/>
            <person name="Wang H."/>
            <person name="Niu X."/>
            <person name="Li J."/>
            <person name="Liang L."/>
            <person name="Luo Y."/>
            <person name="Ji K."/>
            <person name="Zhou W."/>
            <person name="Yu Z."/>
            <person name="Li G."/>
            <person name="Liu Y."/>
            <person name="Li L."/>
            <person name="Qiao M."/>
            <person name="Feng L."/>
            <person name="Zhang K.-Q."/>
        </authorList>
    </citation>
    <scope>NUCLEOTIDE SEQUENCE [LARGE SCALE GENOMIC DNA]</scope>
    <source>
        <strain evidence="3">ATCC 24927 / CBS 115.81 / DSM 1491</strain>
    </source>
</reference>
<name>G1XGY3_ARTOA</name>
<dbReference type="HOGENOM" id="CLU_070142_0_0_1"/>
<sequence length="335" mass="36868">MQCKFGRDIMASLPVPSTISRAEFQTILSRYSSVLKAVSNNKPKAKSNDSQTLEEIDDWRDGLSDSASQAKTAKGGSREQNLNASQVKDIVLWKLKRGKFRPTILPLVNSNPAKELESTVNEALNMSLPGKVTSDGTDDDDDDALAQVSSMMKVLIKLKGIGPATATAILSSVFPKTIPMFSDEAFRWIMMDKPGTSTGWDRNIAYNAKEYSEFFKRVRRLCRKFASEDEVVNAGSVEKVGWVLGQEAALGITHRNKETPTKPSRRKETEEGSKEGVVKQEPKQDNILSSNGELSKSVTDGLETIGSLSKTSAKRKPISAEISPPLRRSKRNKEA</sequence>
<dbReference type="STRING" id="756982.G1XGY3"/>
<evidence type="ECO:0000313" key="2">
    <source>
        <dbReference type="EMBL" id="EGX47756.1"/>
    </source>
</evidence>
<dbReference type="PANTHER" id="PTHR21521">
    <property type="entry name" value="AMUN, ISOFORM A"/>
    <property type="match status" value="1"/>
</dbReference>
<dbReference type="Proteomes" id="UP000008784">
    <property type="component" value="Unassembled WGS sequence"/>
</dbReference>
<keyword evidence="3" id="KW-1185">Reference proteome</keyword>
<feature type="region of interest" description="Disordered" evidence="1">
    <location>
        <begin position="253"/>
        <end position="335"/>
    </location>
</feature>
<feature type="compositionally biased region" description="Basic and acidic residues" evidence="1">
    <location>
        <begin position="255"/>
        <end position="284"/>
    </location>
</feature>
<gene>
    <name evidence="2" type="ORF">AOL_s00083g264</name>
</gene>
<evidence type="ECO:0000256" key="1">
    <source>
        <dbReference type="SAM" id="MobiDB-lite"/>
    </source>
</evidence>
<dbReference type="OMA" id="WKLKHGS"/>
<dbReference type="GeneID" id="22894651"/>
<dbReference type="OrthoDB" id="8249012at2759"/>
<accession>G1XGY3</accession>
<dbReference type="EMBL" id="ADOT01000151">
    <property type="protein sequence ID" value="EGX47756.1"/>
    <property type="molecule type" value="Genomic_DNA"/>
</dbReference>
<comment type="caution">
    <text evidence="2">The sequence shown here is derived from an EMBL/GenBank/DDBJ whole genome shotgun (WGS) entry which is preliminary data.</text>
</comment>
<dbReference type="RefSeq" id="XP_011123745.1">
    <property type="nucleotide sequence ID" value="XM_011125443.1"/>
</dbReference>
<dbReference type="eggNOG" id="ENOG502QR55">
    <property type="taxonomic scope" value="Eukaryota"/>
</dbReference>
<proteinExistence type="predicted"/>
<dbReference type="PANTHER" id="PTHR21521:SF0">
    <property type="entry name" value="AMUN, ISOFORM A"/>
    <property type="match status" value="1"/>
</dbReference>
<evidence type="ECO:0000313" key="3">
    <source>
        <dbReference type="Proteomes" id="UP000008784"/>
    </source>
</evidence>
<organism evidence="2 3">
    <name type="scientific">Arthrobotrys oligospora (strain ATCC 24927 / CBS 115.81 / DSM 1491)</name>
    <name type="common">Nematode-trapping fungus</name>
    <name type="synonym">Didymozoophaga oligospora</name>
    <dbReference type="NCBI Taxonomy" id="756982"/>
    <lineage>
        <taxon>Eukaryota</taxon>
        <taxon>Fungi</taxon>
        <taxon>Dikarya</taxon>
        <taxon>Ascomycota</taxon>
        <taxon>Pezizomycotina</taxon>
        <taxon>Orbiliomycetes</taxon>
        <taxon>Orbiliales</taxon>
        <taxon>Orbiliaceae</taxon>
        <taxon>Orbilia</taxon>
        <taxon>Orbilia oligospora</taxon>
    </lineage>
</organism>
<dbReference type="InParanoid" id="G1XGY3"/>